<dbReference type="PANTHER" id="PTHR42763">
    <property type="entry name" value="ADP-GLUCOSE PHOSPHORYLASE"/>
    <property type="match status" value="1"/>
</dbReference>
<gene>
    <name evidence="6" type="ORF">UW22_C0041G0008</name>
</gene>
<evidence type="ECO:0000259" key="5">
    <source>
        <dbReference type="Pfam" id="PF01087"/>
    </source>
</evidence>
<dbReference type="InterPro" id="IPR036265">
    <property type="entry name" value="HIT-like_sf"/>
</dbReference>
<dbReference type="GO" id="GO:0006012">
    <property type="term" value="P:galactose metabolic process"/>
    <property type="evidence" value="ECO:0007669"/>
    <property type="project" value="InterPro"/>
</dbReference>
<evidence type="ECO:0000256" key="3">
    <source>
        <dbReference type="ARBA" id="ARBA00023277"/>
    </source>
</evidence>
<evidence type="ECO:0000256" key="1">
    <source>
        <dbReference type="ARBA" id="ARBA00022679"/>
    </source>
</evidence>
<keyword evidence="2 6" id="KW-0548">Nucleotidyltransferase</keyword>
<dbReference type="Pfam" id="PF01087">
    <property type="entry name" value="GalP_UDP_transf"/>
    <property type="match status" value="1"/>
</dbReference>
<dbReference type="Proteomes" id="UP000034617">
    <property type="component" value="Unassembled WGS sequence"/>
</dbReference>
<dbReference type="AlphaFoldDB" id="A0A0G1GP08"/>
<dbReference type="GO" id="GO:0008108">
    <property type="term" value="F:UDP-glucose:hexose-1-phosphate uridylyltransferase activity"/>
    <property type="evidence" value="ECO:0007669"/>
    <property type="project" value="InterPro"/>
</dbReference>
<evidence type="ECO:0000256" key="4">
    <source>
        <dbReference type="PIRSR" id="PIRSR000808-1"/>
    </source>
</evidence>
<dbReference type="InterPro" id="IPR005849">
    <property type="entry name" value="GalP_Utransf_N"/>
</dbReference>
<dbReference type="PIRSF" id="PIRSF000808">
    <property type="entry name" value="GalT"/>
    <property type="match status" value="1"/>
</dbReference>
<feature type="active site" description="Tele-UMP-histidine intermediate" evidence="4">
    <location>
        <position position="146"/>
    </location>
</feature>
<dbReference type="PANTHER" id="PTHR42763:SF2">
    <property type="entry name" value="ADP-GLUCOSE PHOSPHORYLASE"/>
    <property type="match status" value="1"/>
</dbReference>
<dbReference type="InterPro" id="IPR053177">
    <property type="entry name" value="ADP-glucose_phosphorylase"/>
</dbReference>
<dbReference type="Gene3D" id="3.30.428.10">
    <property type="entry name" value="HIT-like"/>
    <property type="match status" value="3"/>
</dbReference>
<evidence type="ECO:0000313" key="6">
    <source>
        <dbReference type="EMBL" id="KKT36265.1"/>
    </source>
</evidence>
<accession>A0A0G1GP08</accession>
<dbReference type="EMBL" id="LCHM01000041">
    <property type="protein sequence ID" value="KKT36265.1"/>
    <property type="molecule type" value="Genomic_DNA"/>
</dbReference>
<proteinExistence type="predicted"/>
<dbReference type="SUPFAM" id="SSF54197">
    <property type="entry name" value="HIT-like"/>
    <property type="match status" value="2"/>
</dbReference>
<dbReference type="InterPro" id="IPR001937">
    <property type="entry name" value="GalP_UDPtransf1"/>
</dbReference>
<feature type="domain" description="Galactose-1-phosphate uridyl transferase N-terminal" evidence="5">
    <location>
        <begin position="88"/>
        <end position="149"/>
    </location>
</feature>
<keyword evidence="3" id="KW-0119">Carbohydrate metabolism</keyword>
<evidence type="ECO:0000256" key="2">
    <source>
        <dbReference type="ARBA" id="ARBA00022695"/>
    </source>
</evidence>
<name>A0A0G1GP08_9BACT</name>
<reference evidence="6 7" key="1">
    <citation type="journal article" date="2015" name="Nature">
        <title>rRNA introns, odd ribosomes, and small enigmatic genomes across a large radiation of phyla.</title>
        <authorList>
            <person name="Brown C.T."/>
            <person name="Hug L.A."/>
            <person name="Thomas B.C."/>
            <person name="Sharon I."/>
            <person name="Castelle C.J."/>
            <person name="Singh A."/>
            <person name="Wilkins M.J."/>
            <person name="Williams K.H."/>
            <person name="Banfield J.F."/>
        </authorList>
    </citation>
    <scope>NUCLEOTIDE SEQUENCE [LARGE SCALE GENOMIC DNA]</scope>
</reference>
<keyword evidence="1 6" id="KW-0808">Transferase</keyword>
<protein>
    <submittedName>
        <fullName evidence="6">Galactose-1-phosphate uridylyltransferase</fullName>
    </submittedName>
</protein>
<comment type="caution">
    <text evidence="6">The sequence shown here is derived from an EMBL/GenBank/DDBJ whole genome shotgun (WGS) entry which is preliminary data.</text>
</comment>
<organism evidence="6 7">
    <name type="scientific">Candidatus Gottesmanbacteria bacterium GW2011_GWB1_44_11c</name>
    <dbReference type="NCBI Taxonomy" id="1618447"/>
    <lineage>
        <taxon>Bacteria</taxon>
        <taxon>Candidatus Gottesmaniibacteriota</taxon>
    </lineage>
</organism>
<evidence type="ECO:0000313" key="7">
    <source>
        <dbReference type="Proteomes" id="UP000034617"/>
    </source>
</evidence>
<sequence length="295" mass="33556">MAKYVPDIKTQRWVIISPSRTKRPYEEENSESKIQNSELKKQNVCPFCPGNEGMTPPEVYRMGTGAPDQPGWEVRVVPNKYPITDIHEVIIHSVSDTDDIEELSLEQVTKIFTAYRDRYRANQEMGQVMIFCNHGLGAGASLNHPHSQLVVVPNQINLDAVEMEPINNVVEENTNFVTYCPDFSQWPFEVWIAPKIKEKRFGEVTDTELPDLAKVVKDGLKKIQIALSDPLNATLYEAKHLVYNYYIYHGKNWFLRIIPRAIHRAGFELGTGLSVNVMDPTKASEWLVKAGKPEG</sequence>
<dbReference type="GO" id="GO:0008270">
    <property type="term" value="F:zinc ion binding"/>
    <property type="evidence" value="ECO:0007669"/>
    <property type="project" value="InterPro"/>
</dbReference>